<feature type="non-terminal residue" evidence="3">
    <location>
        <position position="366"/>
    </location>
</feature>
<evidence type="ECO:0000259" key="2">
    <source>
        <dbReference type="Pfam" id="PF25023"/>
    </source>
</evidence>
<dbReference type="InterPro" id="IPR056823">
    <property type="entry name" value="TEN-like_YD-shell"/>
</dbReference>
<dbReference type="InterPro" id="IPR050708">
    <property type="entry name" value="T6SS_VgrG/RHS"/>
</dbReference>
<reference evidence="3 4" key="1">
    <citation type="submission" date="2012-09" db="EMBL/GenBank/DDBJ databases">
        <title>Genome Sequence of alkane-degrading Bacterium Alcanivorax sp. 521-1.</title>
        <authorList>
            <person name="Lai Q."/>
            <person name="Shao Z."/>
        </authorList>
    </citation>
    <scope>NUCLEOTIDE SEQUENCE [LARGE SCALE GENOMIC DNA]</scope>
    <source>
        <strain evidence="3 4">521-1</strain>
    </source>
</reference>
<evidence type="ECO:0000313" key="3">
    <source>
        <dbReference type="EMBL" id="MBF5057594.1"/>
    </source>
</evidence>
<organism evidence="3 4">
    <name type="scientific">Alloalcanivorax profundimaris</name>
    <dbReference type="NCBI Taxonomy" id="2735259"/>
    <lineage>
        <taxon>Bacteria</taxon>
        <taxon>Pseudomonadati</taxon>
        <taxon>Pseudomonadota</taxon>
        <taxon>Gammaproteobacteria</taxon>
        <taxon>Oceanospirillales</taxon>
        <taxon>Alcanivoracaceae</taxon>
        <taxon>Alloalcanivorax</taxon>
    </lineage>
</organism>
<dbReference type="Proteomes" id="UP000662703">
    <property type="component" value="Unassembled WGS sequence"/>
</dbReference>
<proteinExistence type="predicted"/>
<sequence>MGRVTKQTFPDGREVGYTYDLNGNLTSLAPPGRSAHLFSYDGIDQETDYIPPELAEGQTVTRYHYSPDRDLSLIERPDGRDITYTHNGGGQLTGTTLERGTLYYQYDAMTGNPIQLSTPEGNTVSYQWDGALPTSQSWLGEVSGTVSQQWDNNFWLSQRCVSGSVCVDFGYDDDGLLTQAGDLALTRDADTGLLDGSELGDLAQAHDYNGFAERTDTTITQADSTVGSLSYEYDKLGRITHRNESLPGSSLDDSYQYNSVGYLTSVTRNGQTTTWQYDSNGNRTHENGAQIATYDEQDRLLSYQGATYSHTANGERQSKTESGATTTYEYDELGNLLKATLPGDIVIDYVVDGQNRRIGKKVNGSL</sequence>
<comment type="caution">
    <text evidence="3">The sequence shown here is derived from an EMBL/GenBank/DDBJ whole genome shotgun (WGS) entry which is preliminary data.</text>
</comment>
<dbReference type="InterPro" id="IPR006530">
    <property type="entry name" value="YD"/>
</dbReference>
<keyword evidence="4" id="KW-1185">Reference proteome</keyword>
<protein>
    <recommendedName>
        <fullName evidence="2">Teneurin-like YD-shell domain-containing protein</fullName>
    </recommendedName>
</protein>
<dbReference type="Pfam" id="PF25023">
    <property type="entry name" value="TEN_YD-shell"/>
    <property type="match status" value="1"/>
</dbReference>
<name>A0ABS0AUE9_9GAMM</name>
<feature type="domain" description="Teneurin-like YD-shell" evidence="2">
    <location>
        <begin position="8"/>
        <end position="364"/>
    </location>
</feature>
<evidence type="ECO:0000256" key="1">
    <source>
        <dbReference type="ARBA" id="ARBA00022737"/>
    </source>
</evidence>
<dbReference type="PANTHER" id="PTHR32305">
    <property type="match status" value="1"/>
</dbReference>
<evidence type="ECO:0000313" key="4">
    <source>
        <dbReference type="Proteomes" id="UP000662703"/>
    </source>
</evidence>
<gene>
    <name evidence="3" type="ORF">Y5W_02888</name>
</gene>
<dbReference type="Gene3D" id="2.180.10.10">
    <property type="entry name" value="RHS repeat-associated core"/>
    <property type="match status" value="1"/>
</dbReference>
<dbReference type="EMBL" id="ARXX01000051">
    <property type="protein sequence ID" value="MBF5057594.1"/>
    <property type="molecule type" value="Genomic_DNA"/>
</dbReference>
<accession>A0ABS0AUE9</accession>
<keyword evidence="1" id="KW-0677">Repeat</keyword>
<dbReference type="PANTHER" id="PTHR32305:SF15">
    <property type="entry name" value="PROTEIN RHSA-RELATED"/>
    <property type="match status" value="1"/>
</dbReference>
<dbReference type="NCBIfam" id="TIGR01643">
    <property type="entry name" value="YD_repeat_2x"/>
    <property type="match status" value="2"/>
</dbReference>